<dbReference type="Pfam" id="PF21957">
    <property type="entry name" value="Zn_ribbon_16"/>
    <property type="match status" value="1"/>
</dbReference>
<keyword evidence="4" id="KW-1185">Reference proteome</keyword>
<reference evidence="3 4" key="1">
    <citation type="submission" date="2019-03" db="EMBL/GenBank/DDBJ databases">
        <title>Flavobacterium AT-3-2 sp. nov., isolated from arctic soil.</title>
        <authorList>
            <person name="Chaudhary D.K."/>
        </authorList>
    </citation>
    <scope>NUCLEOTIDE SEQUENCE [LARGE SCALE GENOMIC DNA]</scope>
    <source>
        <strain evidence="3 4">AT-3-2</strain>
    </source>
</reference>
<dbReference type="AlphaFoldDB" id="A0A4R5AVS4"/>
<feature type="domain" description="Zinc beta-ribbon finger putative" evidence="2">
    <location>
        <begin position="4"/>
        <end position="63"/>
    </location>
</feature>
<protein>
    <submittedName>
        <fullName evidence="3">Uncharacterized protein</fullName>
    </submittedName>
</protein>
<evidence type="ECO:0000259" key="1">
    <source>
        <dbReference type="Pfam" id="PF19898"/>
    </source>
</evidence>
<dbReference type="NCBIfam" id="NF040506">
    <property type="entry name" value="PG0870_Nterm"/>
    <property type="match status" value="1"/>
</dbReference>
<dbReference type="Pfam" id="PF19898">
    <property type="entry name" value="DUF6371"/>
    <property type="match status" value="1"/>
</dbReference>
<dbReference type="Proteomes" id="UP000295278">
    <property type="component" value="Unassembled WGS sequence"/>
</dbReference>
<evidence type="ECO:0000313" key="4">
    <source>
        <dbReference type="Proteomes" id="UP000295278"/>
    </source>
</evidence>
<organism evidence="3 4">
    <name type="scientific">Flavobacterium caseinilyticum</name>
    <dbReference type="NCBI Taxonomy" id="2541732"/>
    <lineage>
        <taxon>Bacteria</taxon>
        <taxon>Pseudomonadati</taxon>
        <taxon>Bacteroidota</taxon>
        <taxon>Flavobacteriia</taxon>
        <taxon>Flavobacteriales</taxon>
        <taxon>Flavobacteriaceae</taxon>
        <taxon>Flavobacterium</taxon>
    </lineage>
</organism>
<dbReference type="EMBL" id="SMFM01000006">
    <property type="protein sequence ID" value="TDD75264.1"/>
    <property type="molecule type" value="Genomic_DNA"/>
</dbReference>
<dbReference type="OrthoDB" id="1068350at2"/>
<comment type="caution">
    <text evidence="3">The sequence shown here is derived from an EMBL/GenBank/DDBJ whole genome shotgun (WGS) entry which is preliminary data.</text>
</comment>
<sequence length="340" mass="39569">MKQYKYKLDKSSKKFICPKCNKKTFVKFLETETGNYLAEEFGRCDRETNCGYYSTPTGEFKNTFDVVNIPTPEPSFHSYELVSQSGRNFKQNTFVQFLRTIFSDAQVKEVILKYLIGTSKLWDGATVFWQIDNNEKVRHGKIMLLNPYTGKRVKNSEGKGFINSVRSVLKLKEFNLNQCLFGLHLINETNNKTIALVESEKTAVLMSVFKPEYTWLSTGSKGGLKHEFLRPIKQYKIVAFPDKSEYNDWLNKATELNGFGFNIVVNDWLEQQSNYVAGTDLADVYINELKEAELFKPDEVHYLETELIVHEIEQCMPEIWELIKTFDLVDYNHNEIRKVK</sequence>
<name>A0A4R5AVS4_9FLAO</name>
<evidence type="ECO:0000259" key="2">
    <source>
        <dbReference type="Pfam" id="PF21957"/>
    </source>
</evidence>
<evidence type="ECO:0000313" key="3">
    <source>
        <dbReference type="EMBL" id="TDD75264.1"/>
    </source>
</evidence>
<dbReference type="RefSeq" id="WP_131910182.1">
    <property type="nucleotide sequence ID" value="NZ_SMFM01000006.1"/>
</dbReference>
<dbReference type="InterPro" id="IPR047731">
    <property type="entry name" value="Zinc_ribbon_put"/>
</dbReference>
<proteinExistence type="predicted"/>
<accession>A0A4R5AVS4</accession>
<feature type="domain" description="DUF6371" evidence="1">
    <location>
        <begin position="92"/>
        <end position="243"/>
    </location>
</feature>
<dbReference type="InterPro" id="IPR045951">
    <property type="entry name" value="DUF6371"/>
</dbReference>
<gene>
    <name evidence="3" type="ORF">E0F89_12875</name>
</gene>